<dbReference type="Proteomes" id="UP000309676">
    <property type="component" value="Unassembled WGS sequence"/>
</dbReference>
<keyword evidence="1" id="KW-1003">Cell membrane</keyword>
<dbReference type="SUPFAM" id="SSF53850">
    <property type="entry name" value="Periplasmic binding protein-like II"/>
    <property type="match status" value="1"/>
</dbReference>
<gene>
    <name evidence="7" type="ORF">FE782_05135</name>
</gene>
<name>A0A5R9GJN4_9BACL</name>
<dbReference type="Pfam" id="PF01547">
    <property type="entry name" value="SBP_bac_1"/>
    <property type="match status" value="1"/>
</dbReference>
<sequence length="559" mass="62192">MKRMTFAAVALLLALSACIGGESPGNERSGDADLDREESLSMTDPLYRYDPPIEVSTVRSTDQAMKFVEGESLDDNIWTRIFEERYGIRVRNLWIVDSLQYAQKLNISIASGELPDFFLASKEEMKRLHEAGQLEDLSGLLQQYGSPFLKELLRQDDGVSLQAATFDGKLAGLPKMMVNGGVSTAEMLWVRVDWLKKLGLPEPRTIDDVVDIATAFAKNDPDGNGIDDTSGLGVNNELFLYHGSLKGFFNGFGAYPEIWIEDSDGRLVFGSIQPEMKTALARLRNMYAAGVIDPEFAVKPWTKLTEEIASGKLGLAYGSVSDGGYIHKVNVDNDPNAEWKPYPIASADGAPAKPQLMDAADSFYVVKKGARHPEAMIKLANIYLRHFYEINYAPEPNPFVSSPDGIFPGRYQPVTIDPLTVNLEAYRQVQEALSSGEGDGLPFPASLHYDRLTQYFAGDRDMWFSSAVFGPEGSYSVIDAYDNSGGGRFNAFQGAATPTMVERLAPLLRLQDETFTRIIMGEGPLEQFDRYVEEWRRFGGDRMTEEVNRWASQPHNNDR</sequence>
<dbReference type="AlphaFoldDB" id="A0A5R9GJN4"/>
<keyword evidence="5" id="KW-0449">Lipoprotein</keyword>
<dbReference type="InterPro" id="IPR050490">
    <property type="entry name" value="Bact_solute-bd_prot1"/>
</dbReference>
<dbReference type="PROSITE" id="PS51257">
    <property type="entry name" value="PROKAR_LIPOPROTEIN"/>
    <property type="match status" value="1"/>
</dbReference>
<evidence type="ECO:0000256" key="5">
    <source>
        <dbReference type="ARBA" id="ARBA00023288"/>
    </source>
</evidence>
<evidence type="ECO:0000256" key="4">
    <source>
        <dbReference type="ARBA" id="ARBA00023139"/>
    </source>
</evidence>
<evidence type="ECO:0000313" key="7">
    <source>
        <dbReference type="EMBL" id="TLS53658.1"/>
    </source>
</evidence>
<dbReference type="PANTHER" id="PTHR43649">
    <property type="entry name" value="ARABINOSE-BINDING PROTEIN-RELATED"/>
    <property type="match status" value="1"/>
</dbReference>
<feature type="signal peptide" evidence="6">
    <location>
        <begin position="1"/>
        <end position="19"/>
    </location>
</feature>
<reference evidence="7 8" key="1">
    <citation type="submission" date="2019-05" db="EMBL/GenBank/DDBJ databases">
        <authorList>
            <person name="Narsing Rao M.P."/>
            <person name="Li W.J."/>
        </authorList>
    </citation>
    <scope>NUCLEOTIDE SEQUENCE [LARGE SCALE GENOMIC DNA]</scope>
    <source>
        <strain evidence="7 8">SYSU_K30003</strain>
    </source>
</reference>
<keyword evidence="8" id="KW-1185">Reference proteome</keyword>
<keyword evidence="4" id="KW-0564">Palmitate</keyword>
<organism evidence="7 8">
    <name type="scientific">Paenibacillus antri</name>
    <dbReference type="NCBI Taxonomy" id="2582848"/>
    <lineage>
        <taxon>Bacteria</taxon>
        <taxon>Bacillati</taxon>
        <taxon>Bacillota</taxon>
        <taxon>Bacilli</taxon>
        <taxon>Bacillales</taxon>
        <taxon>Paenibacillaceae</taxon>
        <taxon>Paenibacillus</taxon>
    </lineage>
</organism>
<protein>
    <submittedName>
        <fullName evidence="7">Extracellular solute-binding protein</fullName>
    </submittedName>
</protein>
<proteinExistence type="predicted"/>
<keyword evidence="2 6" id="KW-0732">Signal</keyword>
<accession>A0A5R9GJN4</accession>
<evidence type="ECO:0000256" key="6">
    <source>
        <dbReference type="SAM" id="SignalP"/>
    </source>
</evidence>
<dbReference type="Gene3D" id="3.40.190.10">
    <property type="entry name" value="Periplasmic binding protein-like II"/>
    <property type="match status" value="2"/>
</dbReference>
<feature type="chain" id="PRO_5038391616" evidence="6">
    <location>
        <begin position="20"/>
        <end position="559"/>
    </location>
</feature>
<dbReference type="RefSeq" id="WP_138192976.1">
    <property type="nucleotide sequence ID" value="NZ_VCIW01000002.1"/>
</dbReference>
<evidence type="ECO:0000313" key="8">
    <source>
        <dbReference type="Proteomes" id="UP000309676"/>
    </source>
</evidence>
<keyword evidence="3" id="KW-0472">Membrane</keyword>
<evidence type="ECO:0000256" key="2">
    <source>
        <dbReference type="ARBA" id="ARBA00022729"/>
    </source>
</evidence>
<dbReference type="CDD" id="cd13580">
    <property type="entry name" value="PBP2_AlgQ_like_1"/>
    <property type="match status" value="1"/>
</dbReference>
<dbReference type="OrthoDB" id="9787283at2"/>
<evidence type="ECO:0000256" key="1">
    <source>
        <dbReference type="ARBA" id="ARBA00022475"/>
    </source>
</evidence>
<dbReference type="InterPro" id="IPR006059">
    <property type="entry name" value="SBP"/>
</dbReference>
<dbReference type="PANTHER" id="PTHR43649:SF33">
    <property type="entry name" value="POLYGALACTURONAN_RHAMNOGALACTURONAN-BINDING PROTEIN YTCQ"/>
    <property type="match status" value="1"/>
</dbReference>
<dbReference type="EMBL" id="VCIW01000002">
    <property type="protein sequence ID" value="TLS53658.1"/>
    <property type="molecule type" value="Genomic_DNA"/>
</dbReference>
<comment type="caution">
    <text evidence="7">The sequence shown here is derived from an EMBL/GenBank/DDBJ whole genome shotgun (WGS) entry which is preliminary data.</text>
</comment>
<evidence type="ECO:0000256" key="3">
    <source>
        <dbReference type="ARBA" id="ARBA00023136"/>
    </source>
</evidence>